<dbReference type="Pfam" id="PF01820">
    <property type="entry name" value="Dala_Dala_lig_N"/>
    <property type="match status" value="1"/>
</dbReference>
<comment type="pathway">
    <text evidence="4 18">Cell wall biogenesis; peptidoglycan biosynthesis.</text>
</comment>
<comment type="similarity">
    <text evidence="5 18">Belongs to the D-alanine--D-alanine ligase family.</text>
</comment>
<evidence type="ECO:0000256" key="2">
    <source>
        <dbReference type="ARBA" id="ARBA00003921"/>
    </source>
</evidence>
<dbReference type="PANTHER" id="PTHR23132:SF23">
    <property type="entry name" value="D-ALANINE--D-ALANINE LIGASE B"/>
    <property type="match status" value="1"/>
</dbReference>
<evidence type="ECO:0000256" key="14">
    <source>
        <dbReference type="ARBA" id="ARBA00022984"/>
    </source>
</evidence>
<feature type="binding site" evidence="20">
    <location>
        <position position="267"/>
    </location>
    <ligand>
        <name>Mg(2+)</name>
        <dbReference type="ChEBI" id="CHEBI:18420"/>
        <label>1</label>
    </ligand>
</feature>
<protein>
    <recommendedName>
        <fullName evidence="6 18">D-alanine--D-alanine ligase</fullName>
        <ecNumber evidence="6 18">6.3.2.4</ecNumber>
    </recommendedName>
    <alternativeName>
        <fullName evidence="18">D-Ala-D-Ala ligase</fullName>
    </alternativeName>
    <alternativeName>
        <fullName evidence="18">D-alanylalanine synthetase</fullName>
    </alternativeName>
</protein>
<accession>A0A1Y0IEJ3</accession>
<dbReference type="InterPro" id="IPR011761">
    <property type="entry name" value="ATP-grasp"/>
</dbReference>
<evidence type="ECO:0000256" key="1">
    <source>
        <dbReference type="ARBA" id="ARBA00001936"/>
    </source>
</evidence>
<reference evidence="23 24" key="1">
    <citation type="submission" date="2017-05" db="EMBL/GenBank/DDBJ databases">
        <title>Genomic insights into alkan degradation activity of Oleiphilus messinensis.</title>
        <authorList>
            <person name="Kozyavkin S.A."/>
            <person name="Slesarev A.I."/>
            <person name="Golyshin P.N."/>
            <person name="Korzhenkov A."/>
            <person name="Golyshina O.N."/>
            <person name="Toshchakov S.V."/>
        </authorList>
    </citation>
    <scope>NUCLEOTIDE SEQUENCE [LARGE SCALE GENOMIC DNA]</scope>
    <source>
        <strain evidence="23 24">ME102</strain>
    </source>
</reference>
<keyword evidence="7 18" id="KW-0963">Cytoplasm</keyword>
<evidence type="ECO:0000256" key="5">
    <source>
        <dbReference type="ARBA" id="ARBA00010871"/>
    </source>
</evidence>
<keyword evidence="14 18" id="KW-0573">Peptidoglycan synthesis</keyword>
<dbReference type="PIRSF" id="PIRSF039102">
    <property type="entry name" value="Ddl/VanB"/>
    <property type="match status" value="1"/>
</dbReference>
<dbReference type="PANTHER" id="PTHR23132">
    <property type="entry name" value="D-ALANINE--D-ALANINE LIGASE"/>
    <property type="match status" value="1"/>
</dbReference>
<dbReference type="InterPro" id="IPR011095">
    <property type="entry name" value="Dala_Dala_lig_C"/>
</dbReference>
<dbReference type="SUPFAM" id="SSF52440">
    <property type="entry name" value="PreATP-grasp domain"/>
    <property type="match status" value="1"/>
</dbReference>
<dbReference type="EMBL" id="CP021425">
    <property type="protein sequence ID" value="ARU58690.1"/>
    <property type="molecule type" value="Genomic_DNA"/>
</dbReference>
<feature type="binding site" evidence="20">
    <location>
        <position position="280"/>
    </location>
    <ligand>
        <name>Mg(2+)</name>
        <dbReference type="ChEBI" id="CHEBI:18420"/>
        <label>2</label>
    </ligand>
</feature>
<evidence type="ECO:0000256" key="3">
    <source>
        <dbReference type="ARBA" id="ARBA00004496"/>
    </source>
</evidence>
<dbReference type="EC" id="6.3.2.4" evidence="6 18"/>
<dbReference type="PROSITE" id="PS00843">
    <property type="entry name" value="DALA_DALA_LIGASE_1"/>
    <property type="match status" value="1"/>
</dbReference>
<dbReference type="InterPro" id="IPR016185">
    <property type="entry name" value="PreATP-grasp_dom_sf"/>
</dbReference>
<dbReference type="GO" id="GO:0071555">
    <property type="term" value="P:cell wall organization"/>
    <property type="evidence" value="ECO:0007669"/>
    <property type="project" value="UniProtKB-KW"/>
</dbReference>
<dbReference type="InterPro" id="IPR013815">
    <property type="entry name" value="ATP_grasp_subdomain_1"/>
</dbReference>
<keyword evidence="10 21" id="KW-0547">Nucleotide-binding</keyword>
<evidence type="ECO:0000256" key="20">
    <source>
        <dbReference type="PIRSR" id="PIRSR039102-3"/>
    </source>
</evidence>
<dbReference type="GO" id="GO:0009252">
    <property type="term" value="P:peptidoglycan biosynthetic process"/>
    <property type="evidence" value="ECO:0007669"/>
    <property type="project" value="UniProtKB-UniRule"/>
</dbReference>
<name>A0A1Y0IEJ3_9GAMM</name>
<feature type="domain" description="ATP-grasp" evidence="22">
    <location>
        <begin position="118"/>
        <end position="313"/>
    </location>
</feature>
<evidence type="ECO:0000313" key="24">
    <source>
        <dbReference type="Proteomes" id="UP000196027"/>
    </source>
</evidence>
<feature type="active site" evidence="19">
    <location>
        <position position="291"/>
    </location>
</feature>
<evidence type="ECO:0000256" key="18">
    <source>
        <dbReference type="HAMAP-Rule" id="MF_00047"/>
    </source>
</evidence>
<dbReference type="GO" id="GO:0005524">
    <property type="term" value="F:ATP binding"/>
    <property type="evidence" value="ECO:0007669"/>
    <property type="project" value="UniProtKB-UniRule"/>
</dbReference>
<proteinExistence type="inferred from homology"/>
<evidence type="ECO:0000256" key="13">
    <source>
        <dbReference type="ARBA" id="ARBA00022960"/>
    </source>
</evidence>
<evidence type="ECO:0000256" key="9">
    <source>
        <dbReference type="ARBA" id="ARBA00022723"/>
    </source>
</evidence>
<dbReference type="Proteomes" id="UP000196027">
    <property type="component" value="Chromosome"/>
</dbReference>
<dbReference type="PROSITE" id="PS00844">
    <property type="entry name" value="DALA_DALA_LIGASE_2"/>
    <property type="match status" value="1"/>
</dbReference>
<evidence type="ECO:0000256" key="19">
    <source>
        <dbReference type="PIRSR" id="PIRSR039102-1"/>
    </source>
</evidence>
<gene>
    <name evidence="18" type="primary">ddl</name>
    <name evidence="23" type="ORF">OLMES_4695</name>
</gene>
<keyword evidence="9 20" id="KW-0479">Metal-binding</keyword>
<keyword evidence="8 18" id="KW-0436">Ligase</keyword>
<sequence length="317" mass="34410">MTKISPLSQEERSRLVAKAGRVALFFGGQSAEREVSLNSGQAVAAALEWLEIEHLMIDTGDVFPGPEVLKDVDRVFLALHGRGGEDGTIQGYLEALQIPYTGSGVMASALAMDKVRTKQLWRGLELPTPDFCVLSESEDWVSVMQRLGPVICVKPAHEGSSIGVQKVKSVAELQAAFMASAALDTEVIAETWVEGPEYTVGILSEGALPVIGLSTDHVFYDYDAKYLSDDTRYLLPSGLSQEEELALQQLSLDAFNAVGCKGWGRVDVMRDQEGRFWLLEVNTIPGMTDHSLTPMAAQAAGVDFNELVLRILASSYA</sequence>
<keyword evidence="16 18" id="KW-0961">Cell wall biogenesis/degradation</keyword>
<dbReference type="SUPFAM" id="SSF56059">
    <property type="entry name" value="Glutathione synthetase ATP-binding domain-like"/>
    <property type="match status" value="1"/>
</dbReference>
<evidence type="ECO:0000259" key="22">
    <source>
        <dbReference type="PROSITE" id="PS50975"/>
    </source>
</evidence>
<feature type="active site" evidence="19">
    <location>
        <position position="32"/>
    </location>
</feature>
<keyword evidence="13 18" id="KW-0133">Cell shape</keyword>
<dbReference type="GO" id="GO:0005829">
    <property type="term" value="C:cytosol"/>
    <property type="evidence" value="ECO:0007669"/>
    <property type="project" value="TreeGrafter"/>
</dbReference>
<dbReference type="GO" id="GO:0046872">
    <property type="term" value="F:metal ion binding"/>
    <property type="evidence" value="ECO:0007669"/>
    <property type="project" value="UniProtKB-KW"/>
</dbReference>
<dbReference type="Gene3D" id="3.30.1490.20">
    <property type="entry name" value="ATP-grasp fold, A domain"/>
    <property type="match status" value="1"/>
</dbReference>
<dbReference type="InterPro" id="IPR000291">
    <property type="entry name" value="D-Ala_lig_Van_CS"/>
</dbReference>
<dbReference type="GO" id="GO:0008716">
    <property type="term" value="F:D-alanine-D-alanine ligase activity"/>
    <property type="evidence" value="ECO:0007669"/>
    <property type="project" value="UniProtKB-UniRule"/>
</dbReference>
<keyword evidence="11 21" id="KW-0067">ATP-binding</keyword>
<evidence type="ECO:0000256" key="21">
    <source>
        <dbReference type="PROSITE-ProRule" id="PRU00409"/>
    </source>
</evidence>
<comment type="function">
    <text evidence="2 18">Cell wall formation.</text>
</comment>
<dbReference type="PROSITE" id="PS50975">
    <property type="entry name" value="ATP_GRASP"/>
    <property type="match status" value="1"/>
</dbReference>
<evidence type="ECO:0000256" key="12">
    <source>
        <dbReference type="ARBA" id="ARBA00022842"/>
    </source>
</evidence>
<dbReference type="UniPathway" id="UPA00219"/>
<dbReference type="InterPro" id="IPR011127">
    <property type="entry name" value="Dala_Dala_lig_N"/>
</dbReference>
<comment type="cofactor">
    <cofactor evidence="1">
        <name>Mn(2+)</name>
        <dbReference type="ChEBI" id="CHEBI:29035"/>
    </cofactor>
</comment>
<evidence type="ECO:0000256" key="17">
    <source>
        <dbReference type="ARBA" id="ARBA00047614"/>
    </source>
</evidence>
<dbReference type="KEGG" id="ome:OLMES_4695"/>
<feature type="active site" evidence="19">
    <location>
        <position position="160"/>
    </location>
</feature>
<keyword evidence="12 20" id="KW-0460">Magnesium</keyword>
<organism evidence="23 24">
    <name type="scientific">Oleiphilus messinensis</name>
    <dbReference type="NCBI Taxonomy" id="141451"/>
    <lineage>
        <taxon>Bacteria</taxon>
        <taxon>Pseudomonadati</taxon>
        <taxon>Pseudomonadota</taxon>
        <taxon>Gammaproteobacteria</taxon>
        <taxon>Oceanospirillales</taxon>
        <taxon>Oleiphilaceae</taxon>
        <taxon>Oleiphilus</taxon>
    </lineage>
</organism>
<evidence type="ECO:0000256" key="6">
    <source>
        <dbReference type="ARBA" id="ARBA00012216"/>
    </source>
</evidence>
<evidence type="ECO:0000256" key="11">
    <source>
        <dbReference type="ARBA" id="ARBA00022840"/>
    </source>
</evidence>
<dbReference type="NCBIfam" id="NF002378">
    <property type="entry name" value="PRK01372.1"/>
    <property type="match status" value="1"/>
</dbReference>
<feature type="binding site" evidence="20">
    <location>
        <position position="280"/>
    </location>
    <ligand>
        <name>Mg(2+)</name>
        <dbReference type="ChEBI" id="CHEBI:18420"/>
        <label>1</label>
    </ligand>
</feature>
<keyword evidence="15 20" id="KW-0464">Manganese</keyword>
<dbReference type="Gene3D" id="3.40.50.20">
    <property type="match status" value="1"/>
</dbReference>
<evidence type="ECO:0000256" key="16">
    <source>
        <dbReference type="ARBA" id="ARBA00023316"/>
    </source>
</evidence>
<evidence type="ECO:0000256" key="4">
    <source>
        <dbReference type="ARBA" id="ARBA00004752"/>
    </source>
</evidence>
<comment type="cofactor">
    <cofactor evidence="20">
        <name>Mg(2+)</name>
        <dbReference type="ChEBI" id="CHEBI:18420"/>
    </cofactor>
    <cofactor evidence="20">
        <name>Mn(2+)</name>
        <dbReference type="ChEBI" id="CHEBI:29035"/>
    </cofactor>
    <text evidence="20">Binds 2 magnesium or manganese ions per subunit.</text>
</comment>
<evidence type="ECO:0000256" key="7">
    <source>
        <dbReference type="ARBA" id="ARBA00022490"/>
    </source>
</evidence>
<dbReference type="GO" id="GO:0008360">
    <property type="term" value="P:regulation of cell shape"/>
    <property type="evidence" value="ECO:0007669"/>
    <property type="project" value="UniProtKB-KW"/>
</dbReference>
<dbReference type="OrthoDB" id="9813261at2"/>
<comment type="subcellular location">
    <subcellularLocation>
        <location evidence="3 18">Cytoplasm</location>
    </subcellularLocation>
</comment>
<feature type="binding site" evidence="20">
    <location>
        <position position="282"/>
    </location>
    <ligand>
        <name>Mg(2+)</name>
        <dbReference type="ChEBI" id="CHEBI:18420"/>
        <label>2</label>
    </ligand>
</feature>
<dbReference type="HAMAP" id="MF_00047">
    <property type="entry name" value="Dala_Dala_lig"/>
    <property type="match status" value="1"/>
</dbReference>
<evidence type="ECO:0000256" key="8">
    <source>
        <dbReference type="ARBA" id="ARBA00022598"/>
    </source>
</evidence>
<dbReference type="Pfam" id="PF07478">
    <property type="entry name" value="Dala_Dala_lig_C"/>
    <property type="match status" value="1"/>
</dbReference>
<dbReference type="FunFam" id="3.30.470.20:FF:000008">
    <property type="entry name" value="D-alanine--D-alanine ligase"/>
    <property type="match status" value="1"/>
</dbReference>
<evidence type="ECO:0000313" key="23">
    <source>
        <dbReference type="EMBL" id="ARU58690.1"/>
    </source>
</evidence>
<dbReference type="Gene3D" id="3.30.470.20">
    <property type="entry name" value="ATP-grasp fold, B domain"/>
    <property type="match status" value="1"/>
</dbReference>
<dbReference type="AlphaFoldDB" id="A0A1Y0IEJ3"/>
<comment type="catalytic activity">
    <reaction evidence="17 18">
        <text>2 D-alanine + ATP = D-alanyl-D-alanine + ADP + phosphate + H(+)</text>
        <dbReference type="Rhea" id="RHEA:11224"/>
        <dbReference type="ChEBI" id="CHEBI:15378"/>
        <dbReference type="ChEBI" id="CHEBI:30616"/>
        <dbReference type="ChEBI" id="CHEBI:43474"/>
        <dbReference type="ChEBI" id="CHEBI:57416"/>
        <dbReference type="ChEBI" id="CHEBI:57822"/>
        <dbReference type="ChEBI" id="CHEBI:456216"/>
        <dbReference type="EC" id="6.3.2.4"/>
    </reaction>
</comment>
<keyword evidence="24" id="KW-1185">Reference proteome</keyword>
<dbReference type="NCBIfam" id="TIGR01205">
    <property type="entry name" value="D_ala_D_alaTIGR"/>
    <property type="match status" value="1"/>
</dbReference>
<dbReference type="InterPro" id="IPR005905">
    <property type="entry name" value="D_ala_D_ala"/>
</dbReference>
<evidence type="ECO:0000256" key="15">
    <source>
        <dbReference type="ARBA" id="ARBA00023211"/>
    </source>
</evidence>
<evidence type="ECO:0000256" key="10">
    <source>
        <dbReference type="ARBA" id="ARBA00022741"/>
    </source>
</evidence>